<keyword evidence="7" id="KW-0943">RNA-mediated gene silencing</keyword>
<keyword evidence="4" id="KW-0808">Transferase</keyword>
<keyword evidence="5" id="KW-0548">Nucleotidyltransferase</keyword>
<feature type="domain" description="RDRP C-terminal head" evidence="14">
    <location>
        <begin position="1243"/>
        <end position="1415"/>
    </location>
</feature>
<evidence type="ECO:0000256" key="6">
    <source>
        <dbReference type="ARBA" id="ARBA00022884"/>
    </source>
</evidence>
<evidence type="ECO:0000256" key="2">
    <source>
        <dbReference type="ARBA" id="ARBA00012494"/>
    </source>
</evidence>
<keyword evidence="6" id="KW-0694">RNA-binding</keyword>
<dbReference type="InterPro" id="IPR056654">
    <property type="entry name" value="DUF7752"/>
</dbReference>
<feature type="domain" description="RDRP core" evidence="10">
    <location>
        <begin position="595"/>
        <end position="1223"/>
    </location>
</feature>
<feature type="domain" description="DUF7752" evidence="12">
    <location>
        <begin position="1473"/>
        <end position="1565"/>
    </location>
</feature>
<evidence type="ECO:0000256" key="5">
    <source>
        <dbReference type="ARBA" id="ARBA00022695"/>
    </source>
</evidence>
<evidence type="ECO:0000256" key="1">
    <source>
        <dbReference type="ARBA" id="ARBA00005762"/>
    </source>
</evidence>
<sequence>MYANGPRQRGFLPRNRREEENHRVDDVRHLFRKVQIPICIAPYQCPRNSEGQPMAVPMRIEVIQRDGSNEHVTEELKEFINERLEISALSTPNVDVEWGEVLVVPIEGTGQSRLIFQFKATTKDWQYTLSRFARRIHGMIRVNERWQQYLRYVSDMPILYTHSTLIYPLRLINQHREIPIKRLKFGSITQELFRNRDTLPEPMAIHWVVEGGRKKEGDEKNNFTFDKDLDVSFEYDRMQITIMFKNKEAHPDYKYSGEFEALYKITVNMKSIQKLGLDQLDIDHDGRNVRRSLVLHLDYAPKIQVKLRNVTGDQQPNQSNGNGNQEGATNGNSPCRTGGQRNNNEPYMRYGVYEHRLQICRGEYPGEMSNRTALHESKIIILEFDEEHINDKFESKESEIQQLIFDILSRLRHKTRKNVEFTSYDQLLKIEGRIWEYSKEIDKYELIKTDPYDVTEFDDYVLSQIKKASTKLVCGENMSLAYKVPIQIELKQFKLRAFLEGILQRGMEVRCQMLCNKDHWYTFVEEVCDKYALFETKTLNVLESLLTAIAEARPHWTVMNLFDKEWYESQFATRTNEFTQKEKDMGYTRIMKFVLTPTRLFFVGYETLMANRVLSQYSKNGTEIIRVSFRDDSNEYMRKMSSGERIIYNTMRGVLLDGGVTFAGRSYVWLGNSNSQLRDHGIYMFHETKIQTARGIRKSLGNFDLLTSIPKWLARQGQCFTQARASKHELRMGDVGIAPDFIGGMTSNDEHGKPYCFSDGVGTISFILADELGREHGLPKTPSALQIRHKGQKGLLAVDPLIDGRNKLLKRMGKEETKKINIRPSMDKFDVEEAYVNNKSDAKLEIVKYSSASPLTLNRPMINILSQVSENQSSGCHKRMSNRIYQLLDTQLRNTIHALYIEEKAREAVKEMSFPFCMEVFTASNPLKFTSEPFFRSLLTAYLRYVLNRQLAKMQIRIPSDLGRSMFGIVDTTGILQYGQIFCQYSSSTSKHMATRSGKEDGSTGAPGAIILTGPVMMTKNPCIEKGDVRRFEAVDVPGLRHYVDVVVFPMHGPRPHPDEMAGSDLDGDDYCLIWDPQILFDHNEEASNFPSGENAEKWPIVKYDDGTVDIEACEEMLANFYIEAVTQEQVGVLSHAHLATSDYHGLDNKAARSLARKIAQSLDFQKNGIQPEDRTLTHKEDPDDPTRVIPPEKAVRKPDYMEKFHDATYESRGIMGSIFKEIKRYQHAIDLSEDKVEMIKMDPDFNVQGWEKYESAVKREMATYCHGIRDLMERYGVVSEGELMSGHIVTIKNRISDKEVDDMNLYNTNQVIEDKVKREIAGAREAFFSPLINWQKSLEKVDTKRKDVDEESILCRVARSSTENMDRLRMKAAAAYNLCYEEANRLMANGEQTSIILSFPWIFYDVLSDIKIRPDPSIERVRPAEIVEHSNEPLAIELSTFIDKYCTNEANRGRYAEFKNEFREESIIRRSMDENEGLARASFVLVQWTGHIGLQKDAKFNQNHLVALFFQFGLGEVHVRGTRRRYIQRPSGEVRVHLKKGEHLLKFIDYLASREFRTRDSLSFGDIMEGALMRGEWKTFAELSISAYLSLVTTHRLDLPITEDEEAQLVRKSAIIKEYEPRKMELPEGVIKTKLNDVRRDLMTITGCRNIQIRQMGSPTEVLVSAIGTSENFKVLDSFVISPAPSREQAASKEYFFGIPKLVHDRLTRAATDAVSLPCL</sequence>
<feature type="compositionally biased region" description="Low complexity" evidence="9">
    <location>
        <begin position="312"/>
        <end position="327"/>
    </location>
</feature>
<accession>A0A2A6CUJ9</accession>
<evidence type="ECO:0000256" key="7">
    <source>
        <dbReference type="ARBA" id="ARBA00023158"/>
    </source>
</evidence>
<evidence type="ECO:0000313" key="15">
    <source>
        <dbReference type="EnsemblMetazoa" id="PPA45448.1"/>
    </source>
</evidence>
<comment type="catalytic activity">
    <reaction evidence="8">
        <text>RNA(n) + a ribonucleoside 5'-triphosphate = RNA(n+1) + diphosphate</text>
        <dbReference type="Rhea" id="RHEA:21248"/>
        <dbReference type="Rhea" id="RHEA-COMP:14527"/>
        <dbReference type="Rhea" id="RHEA-COMP:17342"/>
        <dbReference type="ChEBI" id="CHEBI:33019"/>
        <dbReference type="ChEBI" id="CHEBI:61557"/>
        <dbReference type="ChEBI" id="CHEBI:140395"/>
        <dbReference type="EC" id="2.7.7.48"/>
    </reaction>
</comment>
<evidence type="ECO:0000259" key="12">
    <source>
        <dbReference type="Pfam" id="PF24934"/>
    </source>
</evidence>
<evidence type="ECO:0000256" key="9">
    <source>
        <dbReference type="SAM" id="MobiDB-lite"/>
    </source>
</evidence>
<feature type="region of interest" description="Disordered" evidence="9">
    <location>
        <begin position="1168"/>
        <end position="1192"/>
    </location>
</feature>
<reference evidence="16" key="1">
    <citation type="journal article" date="2008" name="Nat. Genet.">
        <title>The Pristionchus pacificus genome provides a unique perspective on nematode lifestyle and parasitism.</title>
        <authorList>
            <person name="Dieterich C."/>
            <person name="Clifton S.W."/>
            <person name="Schuster L.N."/>
            <person name="Chinwalla A."/>
            <person name="Delehaunty K."/>
            <person name="Dinkelacker I."/>
            <person name="Fulton L."/>
            <person name="Fulton R."/>
            <person name="Godfrey J."/>
            <person name="Minx P."/>
            <person name="Mitreva M."/>
            <person name="Roeseler W."/>
            <person name="Tian H."/>
            <person name="Witte H."/>
            <person name="Yang S.P."/>
            <person name="Wilson R.K."/>
            <person name="Sommer R.J."/>
        </authorList>
    </citation>
    <scope>NUCLEOTIDE SEQUENCE [LARGE SCALE GENOMIC DNA]</scope>
    <source>
        <strain evidence="16">PS312</strain>
    </source>
</reference>
<gene>
    <name evidence="15" type="primary">WBGene00283817</name>
</gene>
<organism evidence="15 16">
    <name type="scientific">Pristionchus pacificus</name>
    <name type="common">Parasitic nematode worm</name>
    <dbReference type="NCBI Taxonomy" id="54126"/>
    <lineage>
        <taxon>Eukaryota</taxon>
        <taxon>Metazoa</taxon>
        <taxon>Ecdysozoa</taxon>
        <taxon>Nematoda</taxon>
        <taxon>Chromadorea</taxon>
        <taxon>Rhabditida</taxon>
        <taxon>Rhabditina</taxon>
        <taxon>Diplogasteromorpha</taxon>
        <taxon>Diplogasteroidea</taxon>
        <taxon>Neodiplogasteridae</taxon>
        <taxon>Pristionchus</taxon>
    </lineage>
</organism>
<dbReference type="GO" id="GO:0031380">
    <property type="term" value="C:nuclear RNA-directed RNA polymerase complex"/>
    <property type="evidence" value="ECO:0000318"/>
    <property type="project" value="GO_Central"/>
</dbReference>
<evidence type="ECO:0000313" key="16">
    <source>
        <dbReference type="Proteomes" id="UP000005239"/>
    </source>
</evidence>
<dbReference type="Pfam" id="PF05183">
    <property type="entry name" value="RdRP"/>
    <property type="match status" value="1"/>
</dbReference>
<evidence type="ECO:0000259" key="14">
    <source>
        <dbReference type="Pfam" id="PF26253"/>
    </source>
</evidence>
<dbReference type="InterPro" id="IPR058752">
    <property type="entry name" value="RDRP_C_head"/>
</dbReference>
<dbReference type="GO" id="GO:0003968">
    <property type="term" value="F:RNA-directed RNA polymerase activity"/>
    <property type="evidence" value="ECO:0000318"/>
    <property type="project" value="GO_Central"/>
</dbReference>
<dbReference type="Pfam" id="PF24642">
    <property type="entry name" value="DUF7636"/>
    <property type="match status" value="1"/>
</dbReference>
<dbReference type="InterPro" id="IPR057596">
    <property type="entry name" value="RDRP_core"/>
</dbReference>
<dbReference type="Proteomes" id="UP000005239">
    <property type="component" value="Unassembled WGS sequence"/>
</dbReference>
<feature type="compositionally biased region" description="Polar residues" evidence="9">
    <location>
        <begin position="328"/>
        <end position="345"/>
    </location>
</feature>
<dbReference type="InterPro" id="IPR056053">
    <property type="entry name" value="DUF7636"/>
</dbReference>
<feature type="domain" description="PH-like" evidence="13">
    <location>
        <begin position="172"/>
        <end position="426"/>
    </location>
</feature>
<name>A0A2A6CUJ9_PRIPA</name>
<dbReference type="OrthoDB" id="6513042at2759"/>
<evidence type="ECO:0000259" key="13">
    <source>
        <dbReference type="Pfam" id="PF25359"/>
    </source>
</evidence>
<proteinExistence type="inferred from homology"/>
<evidence type="ECO:0000256" key="8">
    <source>
        <dbReference type="ARBA" id="ARBA00048744"/>
    </source>
</evidence>
<feature type="region of interest" description="Disordered" evidence="9">
    <location>
        <begin position="312"/>
        <end position="346"/>
    </location>
</feature>
<dbReference type="EC" id="2.7.7.48" evidence="2"/>
<dbReference type="Pfam" id="PF24934">
    <property type="entry name" value="DUF7752"/>
    <property type="match status" value="1"/>
</dbReference>
<reference evidence="15" key="2">
    <citation type="submission" date="2022-06" db="UniProtKB">
        <authorList>
            <consortium name="EnsemblMetazoa"/>
        </authorList>
    </citation>
    <scope>IDENTIFICATION</scope>
    <source>
        <strain evidence="15">PS312</strain>
    </source>
</reference>
<dbReference type="Pfam" id="PF26253">
    <property type="entry name" value="RdRP_head"/>
    <property type="match status" value="1"/>
</dbReference>
<evidence type="ECO:0000259" key="10">
    <source>
        <dbReference type="Pfam" id="PF05183"/>
    </source>
</evidence>
<dbReference type="InterPro" id="IPR007855">
    <property type="entry name" value="RDRP"/>
</dbReference>
<dbReference type="PANTHER" id="PTHR23079">
    <property type="entry name" value="RNA-DEPENDENT RNA POLYMERASE"/>
    <property type="match status" value="1"/>
</dbReference>
<dbReference type="GO" id="GO:0030422">
    <property type="term" value="P:siRNA processing"/>
    <property type="evidence" value="ECO:0000318"/>
    <property type="project" value="GO_Central"/>
</dbReference>
<keyword evidence="3" id="KW-0696">RNA-directed RNA polymerase</keyword>
<evidence type="ECO:0000256" key="4">
    <source>
        <dbReference type="ARBA" id="ARBA00022679"/>
    </source>
</evidence>
<evidence type="ECO:0000256" key="3">
    <source>
        <dbReference type="ARBA" id="ARBA00022484"/>
    </source>
</evidence>
<protein>
    <recommendedName>
        <fullName evidence="2">RNA-directed RNA polymerase</fullName>
        <ecNumber evidence="2">2.7.7.48</ecNumber>
    </recommendedName>
</protein>
<dbReference type="GO" id="GO:0003723">
    <property type="term" value="F:RNA binding"/>
    <property type="evidence" value="ECO:0007669"/>
    <property type="project" value="UniProtKB-KW"/>
</dbReference>
<dbReference type="EnsemblMetazoa" id="PPA45448.1">
    <property type="protein sequence ID" value="PPA45448.1"/>
    <property type="gene ID" value="WBGene00283817"/>
</dbReference>
<dbReference type="InterPro" id="IPR057493">
    <property type="entry name" value="PH_RdRP-assoc"/>
</dbReference>
<dbReference type="PANTHER" id="PTHR23079:SF57">
    <property type="entry name" value="RNA-DIRECTED RNA POLYMERASE"/>
    <property type="match status" value="1"/>
</dbReference>
<evidence type="ECO:0000259" key="11">
    <source>
        <dbReference type="Pfam" id="PF24642"/>
    </source>
</evidence>
<keyword evidence="16" id="KW-1185">Reference proteome</keyword>
<feature type="compositionally biased region" description="Basic and acidic residues" evidence="9">
    <location>
        <begin position="1172"/>
        <end position="1187"/>
    </location>
</feature>
<comment type="similarity">
    <text evidence="1">Belongs to the RdRP family.</text>
</comment>
<accession>A0A8R1Z2D5</accession>
<dbReference type="Pfam" id="PF25359">
    <property type="entry name" value="PH_met_RdRP"/>
    <property type="match status" value="1"/>
</dbReference>
<feature type="domain" description="DUF7636" evidence="11">
    <location>
        <begin position="1617"/>
        <end position="1710"/>
    </location>
</feature>